<proteinExistence type="predicted"/>
<dbReference type="Proteomes" id="UP001161276">
    <property type="component" value="Unassembled WGS sequence"/>
</dbReference>
<name>A0AA42WBA6_9BURK</name>
<evidence type="ECO:0000313" key="1">
    <source>
        <dbReference type="EMBL" id="MDH2051136.1"/>
    </source>
</evidence>
<dbReference type="EMBL" id="JAOCKG010000004">
    <property type="protein sequence ID" value="MDH2051136.1"/>
    <property type="molecule type" value="Genomic_DNA"/>
</dbReference>
<dbReference type="AlphaFoldDB" id="A0AA42WBA6"/>
<comment type="caution">
    <text evidence="1">The sequence shown here is derived from an EMBL/GenBank/DDBJ whole genome shotgun (WGS) entry which is preliminary data.</text>
</comment>
<protein>
    <submittedName>
        <fullName evidence="1">Uncharacterized protein</fullName>
    </submittedName>
</protein>
<evidence type="ECO:0000313" key="2">
    <source>
        <dbReference type="Proteomes" id="UP001161276"/>
    </source>
</evidence>
<sequence>MGIITDISRVVPSTAGDVDGVVLFTGGQIIQNLTVSSALQDVAFSVGLKRGTVVYSLVKKQTLRGNSSLRLRLPPFRLDANDQLLAFSDGPAIWTALGAELKIARSTTLRIYASQGANYTAIIGPGTGSPPIRVAGIVGCVQGSSDAIATLAVWDGGIVREIIPPTVVPGYGSVRAVNLPTVSPGFSIRARSDARMVWFSYGENIS</sequence>
<accession>A0AA42WBA6</accession>
<dbReference type="RefSeq" id="WP_280026855.1">
    <property type="nucleotide sequence ID" value="NZ_JAOCKG010000004.1"/>
</dbReference>
<gene>
    <name evidence="1" type="ORF">N5K24_12055</name>
</gene>
<reference evidence="1" key="1">
    <citation type="submission" date="2022-09" db="EMBL/GenBank/DDBJ databases">
        <title>Intensive care unit water sources are persistently colonized with multi-drug resistant bacteria and are the site of extensive horizontal gene transfer of antibiotic resistance genes.</title>
        <authorList>
            <person name="Diorio-Toth L."/>
        </authorList>
    </citation>
    <scope>NUCLEOTIDE SEQUENCE</scope>
    <source>
        <strain evidence="1">GD03676</strain>
    </source>
</reference>
<organism evidence="1 2">
    <name type="scientific">Achromobacter marplatensis</name>
    <dbReference type="NCBI Taxonomy" id="470868"/>
    <lineage>
        <taxon>Bacteria</taxon>
        <taxon>Pseudomonadati</taxon>
        <taxon>Pseudomonadota</taxon>
        <taxon>Betaproteobacteria</taxon>
        <taxon>Burkholderiales</taxon>
        <taxon>Alcaligenaceae</taxon>
        <taxon>Achromobacter</taxon>
    </lineage>
</organism>